<protein>
    <submittedName>
        <fullName evidence="10">Uncharacterized protein LOC124294020</fullName>
    </submittedName>
</protein>
<dbReference type="Pfam" id="PF00354">
    <property type="entry name" value="Pentaxin"/>
    <property type="match status" value="1"/>
</dbReference>
<evidence type="ECO:0000313" key="10">
    <source>
        <dbReference type="RefSeq" id="XP_046593475.1"/>
    </source>
</evidence>
<evidence type="ECO:0000256" key="5">
    <source>
        <dbReference type="ARBA" id="ARBA00023180"/>
    </source>
</evidence>
<keyword evidence="4" id="KW-1015">Disulfide bond</keyword>
<feature type="signal peptide" evidence="7">
    <location>
        <begin position="1"/>
        <end position="26"/>
    </location>
</feature>
<proteinExistence type="predicted"/>
<evidence type="ECO:0000256" key="6">
    <source>
        <dbReference type="PROSITE-ProRule" id="PRU01172"/>
    </source>
</evidence>
<dbReference type="RefSeq" id="XP_046593475.1">
    <property type="nucleotide sequence ID" value="XM_046737519.1"/>
</dbReference>
<evidence type="ECO:0000256" key="3">
    <source>
        <dbReference type="ARBA" id="ARBA00022837"/>
    </source>
</evidence>
<name>A0ABM3FZM6_NEOLC</name>
<dbReference type="InterPro" id="IPR013320">
    <property type="entry name" value="ConA-like_dom_sf"/>
</dbReference>
<dbReference type="PANTHER" id="PTHR19277:SF125">
    <property type="entry name" value="B6"/>
    <property type="match status" value="1"/>
</dbReference>
<dbReference type="SUPFAM" id="SSF49899">
    <property type="entry name" value="Concanavalin A-like lectins/glucanases"/>
    <property type="match status" value="1"/>
</dbReference>
<comment type="cofactor">
    <cofactor evidence="1">
        <name>Ca(2+)</name>
        <dbReference type="ChEBI" id="CHEBI:29108"/>
    </cofactor>
</comment>
<keyword evidence="2" id="KW-0479">Metal-binding</keyword>
<evidence type="ECO:0000313" key="9">
    <source>
        <dbReference type="Proteomes" id="UP000829291"/>
    </source>
</evidence>
<dbReference type="InterPro" id="IPR001759">
    <property type="entry name" value="PTX_dom"/>
</dbReference>
<dbReference type="PANTHER" id="PTHR19277">
    <property type="entry name" value="PENTRAXIN"/>
    <property type="match status" value="1"/>
</dbReference>
<evidence type="ECO:0000259" key="8">
    <source>
        <dbReference type="PROSITE" id="PS51828"/>
    </source>
</evidence>
<sequence>MRKFSIAGWLLRLQTLIVIVSYPAAGQFDHISSPSVITDVFTVGLTKRQTPMHKVLFTQRGYIQFLRWELPVPEIEEFTFCLWVKSFNLTYAHSIFSYSKDESERLVRSWISPFGRSIHLEIGGVEIMAHPTRFEEHRWYHVCQSWDNQIGRYAVWIDGQKATEGQAIELAGRVIPSGGDIVVGQEYTDFDKGLEEGIEGAVVGFNLLLVSAFDRLKGFHNGRDSILSSSGYGIGAGSLNSNFAFKRSPEINHFRRTGGTGQTLTAKPAANRFIDYPKKIVNERREGAFESTLREYLGDQGGFGGTLVKTGDEQRPVLAVKIVHRSKRDTRQTMRRRTKRRGGKEPLGLQLMHLTYSHCEIGRGSPFIGGSKMLISWTRTPVKVFGGAIVKNAKSSCGNF</sequence>
<evidence type="ECO:0000256" key="4">
    <source>
        <dbReference type="ARBA" id="ARBA00023157"/>
    </source>
</evidence>
<organism evidence="9 10">
    <name type="scientific">Neodiprion lecontei</name>
    <name type="common">Redheaded pine sawfly</name>
    <dbReference type="NCBI Taxonomy" id="441921"/>
    <lineage>
        <taxon>Eukaryota</taxon>
        <taxon>Metazoa</taxon>
        <taxon>Ecdysozoa</taxon>
        <taxon>Arthropoda</taxon>
        <taxon>Hexapoda</taxon>
        <taxon>Insecta</taxon>
        <taxon>Pterygota</taxon>
        <taxon>Neoptera</taxon>
        <taxon>Endopterygota</taxon>
        <taxon>Hymenoptera</taxon>
        <taxon>Tenthredinoidea</taxon>
        <taxon>Diprionidae</taxon>
        <taxon>Diprioninae</taxon>
        <taxon>Neodiprion</taxon>
    </lineage>
</organism>
<keyword evidence="3" id="KW-0106">Calcium</keyword>
<dbReference type="SMART" id="SM00159">
    <property type="entry name" value="PTX"/>
    <property type="match status" value="1"/>
</dbReference>
<evidence type="ECO:0000256" key="1">
    <source>
        <dbReference type="ARBA" id="ARBA00001913"/>
    </source>
</evidence>
<feature type="chain" id="PRO_5047354332" evidence="7">
    <location>
        <begin position="27"/>
        <end position="400"/>
    </location>
</feature>
<comment type="caution">
    <text evidence="6">Lacks conserved residue(s) required for the propagation of feature annotation.</text>
</comment>
<evidence type="ECO:0000256" key="2">
    <source>
        <dbReference type="ARBA" id="ARBA00022723"/>
    </source>
</evidence>
<keyword evidence="5" id="KW-0325">Glycoprotein</keyword>
<dbReference type="PRINTS" id="PR00895">
    <property type="entry name" value="PENTAXIN"/>
</dbReference>
<dbReference type="GeneID" id="124294020"/>
<evidence type="ECO:0000256" key="7">
    <source>
        <dbReference type="SAM" id="SignalP"/>
    </source>
</evidence>
<gene>
    <name evidence="10" type="primary">LOC124294020</name>
</gene>
<reference evidence="10" key="1">
    <citation type="submission" date="2025-08" db="UniProtKB">
        <authorList>
            <consortium name="RefSeq"/>
        </authorList>
    </citation>
    <scope>IDENTIFICATION</scope>
    <source>
        <tissue evidence="10">Thorax and Abdomen</tissue>
    </source>
</reference>
<keyword evidence="9" id="KW-1185">Reference proteome</keyword>
<dbReference type="Gene3D" id="2.60.120.200">
    <property type="match status" value="1"/>
</dbReference>
<dbReference type="Proteomes" id="UP000829291">
    <property type="component" value="Chromosome 4"/>
</dbReference>
<accession>A0ABM3FZM6</accession>
<feature type="domain" description="Pentraxin (PTX)" evidence="8">
    <location>
        <begin position="51"/>
        <end position="245"/>
    </location>
</feature>
<dbReference type="PROSITE" id="PS51828">
    <property type="entry name" value="PTX_2"/>
    <property type="match status" value="1"/>
</dbReference>
<dbReference type="InterPro" id="IPR051360">
    <property type="entry name" value="Neuronal_Pentraxin_Related"/>
</dbReference>
<keyword evidence="7" id="KW-0732">Signal</keyword>